<evidence type="ECO:0000313" key="2">
    <source>
        <dbReference type="EMBL" id="SAK77146.1"/>
    </source>
</evidence>
<feature type="transmembrane region" description="Helical" evidence="1">
    <location>
        <begin position="294"/>
        <end position="311"/>
    </location>
</feature>
<feature type="transmembrane region" description="Helical" evidence="1">
    <location>
        <begin position="204"/>
        <end position="225"/>
    </location>
</feature>
<feature type="transmembrane region" description="Helical" evidence="1">
    <location>
        <begin position="267"/>
        <end position="287"/>
    </location>
</feature>
<feature type="transmembrane region" description="Helical" evidence="1">
    <location>
        <begin position="155"/>
        <end position="183"/>
    </location>
</feature>
<evidence type="ECO:0000313" key="3">
    <source>
        <dbReference type="Proteomes" id="UP000054911"/>
    </source>
</evidence>
<name>A0A158C5I1_9BURK</name>
<protein>
    <submittedName>
        <fullName evidence="2">Short-chain fatty acid transporter</fullName>
    </submittedName>
</protein>
<dbReference type="InterPro" id="IPR006160">
    <property type="entry name" value="SCFA_transpt_AtoE"/>
</dbReference>
<feature type="transmembrane region" description="Helical" evidence="1">
    <location>
        <begin position="365"/>
        <end position="388"/>
    </location>
</feature>
<organism evidence="2 3">
    <name type="scientific">Caballeronia pedi</name>
    <dbReference type="NCBI Taxonomy" id="1777141"/>
    <lineage>
        <taxon>Bacteria</taxon>
        <taxon>Pseudomonadati</taxon>
        <taxon>Pseudomonadota</taxon>
        <taxon>Betaproteobacteria</taxon>
        <taxon>Burkholderiales</taxon>
        <taxon>Burkholderiaceae</taxon>
        <taxon>Caballeronia</taxon>
    </lineage>
</organism>
<feature type="transmembrane region" description="Helical" evidence="1">
    <location>
        <begin position="40"/>
        <end position="61"/>
    </location>
</feature>
<dbReference type="Pfam" id="PF02667">
    <property type="entry name" value="SCFA_trans"/>
    <property type="match status" value="1"/>
</dbReference>
<dbReference type="STRING" id="1777141.AWB80_04572"/>
<proteinExistence type="predicted"/>
<dbReference type="EMBL" id="FCOE02000016">
    <property type="protein sequence ID" value="SAK77146.1"/>
    <property type="molecule type" value="Genomic_DNA"/>
</dbReference>
<feature type="transmembrane region" description="Helical" evidence="1">
    <location>
        <begin position="73"/>
        <end position="94"/>
    </location>
</feature>
<feature type="transmembrane region" description="Helical" evidence="1">
    <location>
        <begin position="441"/>
        <end position="462"/>
    </location>
</feature>
<gene>
    <name evidence="2" type="ORF">AWB80_04572</name>
</gene>
<dbReference type="PANTHER" id="PTHR41983">
    <property type="entry name" value="SHORT-CHAIN FATTY ACID TRANSPORTER-RELATED"/>
    <property type="match status" value="1"/>
</dbReference>
<feature type="transmembrane region" description="Helical" evidence="1">
    <location>
        <begin position="331"/>
        <end position="353"/>
    </location>
</feature>
<keyword evidence="1" id="KW-1133">Transmembrane helix</keyword>
<keyword evidence="3" id="KW-1185">Reference proteome</keyword>
<dbReference type="PANTHER" id="PTHR41983:SF2">
    <property type="entry name" value="SHORT-CHAIN FATTY ACID TRANSPORTER-RELATED"/>
    <property type="match status" value="1"/>
</dbReference>
<dbReference type="GO" id="GO:0005886">
    <property type="term" value="C:plasma membrane"/>
    <property type="evidence" value="ECO:0007669"/>
    <property type="project" value="TreeGrafter"/>
</dbReference>
<reference evidence="2" key="1">
    <citation type="submission" date="2016-01" db="EMBL/GenBank/DDBJ databases">
        <authorList>
            <person name="Peeters C."/>
        </authorList>
    </citation>
    <scope>NUCLEOTIDE SEQUENCE [LARGE SCALE GENOMIC DNA]</scope>
    <source>
        <strain evidence="2">LMG 29323</strain>
    </source>
</reference>
<dbReference type="AlphaFoldDB" id="A0A158C5I1"/>
<evidence type="ECO:0000256" key="1">
    <source>
        <dbReference type="SAM" id="Phobius"/>
    </source>
</evidence>
<feature type="transmembrane region" description="Helical" evidence="1">
    <location>
        <begin position="115"/>
        <end position="143"/>
    </location>
</feature>
<comment type="caution">
    <text evidence="2">The sequence shown here is derived from an EMBL/GenBank/DDBJ whole genome shotgun (WGS) entry which is preliminary data.</text>
</comment>
<keyword evidence="1" id="KW-0472">Membrane</keyword>
<dbReference type="Proteomes" id="UP000054911">
    <property type="component" value="Unassembled WGS sequence"/>
</dbReference>
<accession>A0A158C5I1</accession>
<keyword evidence="1" id="KW-0812">Transmembrane</keyword>
<sequence length="463" mass="49597">MEKVNAGAATSMNRPVRSYGLRGFTRVCVVLVEKVMPDPFVIAVLLTLLTCVLAVALAPHGDIGTVVTSWYDGVFKIASFAFLVALTLVTGHALSTSKPVSMLLRKVASYPTTAVGAMTLTFFVSMVSGLLNWAVGLVVSALFAREIAKRVRVDFAWLVAAAYAGWSFYPCGLSSSIALLSATKGSPLNIIEKMTGSVLPMRDFLLSPLNYVPVVVLAVLVPLVFRMMKPHDNETIAADPAKLIAEDTVDVSDARVKTFAAWLDNGWVLNLILVALGLGYIVMKVMAGKFTMDLNMLVMIFLILGLVTHWTPRAYLTAINNAARVAGPVLLQFPIYGGIMGVMTVTGLADEMAKWFISFSTTHTLPFWTFVSSVLISMFVPSAGGHWIVQAPFVVPAAQHLGVSQHAVAIAVALGEGVADMVQPMWVIPLLAIAGVGMGRVMGFTVIIFFVMLAVMGGTLLLL</sequence>